<reference evidence="1 2" key="1">
    <citation type="submission" date="2007-01" db="EMBL/GenBank/DDBJ databases">
        <authorList>
            <person name="Haygood M."/>
            <person name="Podell S."/>
            <person name="Anderson C."/>
            <person name="Hopkinson B."/>
            <person name="Roe K."/>
            <person name="Barbeau K."/>
            <person name="Gaasterland T."/>
            <person name="Ferriera S."/>
            <person name="Johnson J."/>
            <person name="Kravitz S."/>
            <person name="Beeson K."/>
            <person name="Sutton G."/>
            <person name="Rogers Y.-H."/>
            <person name="Friedman R."/>
            <person name="Frazier M."/>
            <person name="Venter J.C."/>
        </authorList>
    </citation>
    <scope>NUCLEOTIDE SEQUENCE [LARGE SCALE GENOMIC DNA]</scope>
    <source>
        <strain evidence="1 2">ATCC 23134</strain>
    </source>
</reference>
<name>A1ZWI5_MICM2</name>
<protein>
    <submittedName>
        <fullName evidence="1">Uncharacterized protein</fullName>
    </submittedName>
</protein>
<evidence type="ECO:0000313" key="1">
    <source>
        <dbReference type="EMBL" id="EAY25224.1"/>
    </source>
</evidence>
<gene>
    <name evidence="1" type="ORF">M23134_07961</name>
</gene>
<sequence>MPVFSIFFSIYYYFIPILKRASVSNYEQKSGIKIRADCP</sequence>
<accession>A1ZWI5</accession>
<dbReference type="EMBL" id="AAWS01000052">
    <property type="protein sequence ID" value="EAY25224.1"/>
    <property type="molecule type" value="Genomic_DNA"/>
</dbReference>
<dbReference type="AlphaFoldDB" id="A1ZWI5"/>
<proteinExistence type="predicted"/>
<dbReference type="Proteomes" id="UP000004095">
    <property type="component" value="Unassembled WGS sequence"/>
</dbReference>
<keyword evidence="2" id="KW-1185">Reference proteome</keyword>
<organism evidence="1 2">
    <name type="scientific">Microscilla marina ATCC 23134</name>
    <dbReference type="NCBI Taxonomy" id="313606"/>
    <lineage>
        <taxon>Bacteria</taxon>
        <taxon>Pseudomonadati</taxon>
        <taxon>Bacteroidota</taxon>
        <taxon>Cytophagia</taxon>
        <taxon>Cytophagales</taxon>
        <taxon>Microscillaceae</taxon>
        <taxon>Microscilla</taxon>
    </lineage>
</organism>
<evidence type="ECO:0000313" key="2">
    <source>
        <dbReference type="Proteomes" id="UP000004095"/>
    </source>
</evidence>
<comment type="caution">
    <text evidence="1">The sequence shown here is derived from an EMBL/GenBank/DDBJ whole genome shotgun (WGS) entry which is preliminary data.</text>
</comment>